<evidence type="ECO:0000313" key="1">
    <source>
        <dbReference type="EMBL" id="KTC98368.1"/>
    </source>
</evidence>
<sequence length="64" mass="7567">MSMRMNVPMMGMMGHWRINDSLWGGRKEDWRLMTVMVLMCRQTIWISLTISLCMPVMMSIAIEK</sequence>
<protein>
    <submittedName>
        <fullName evidence="1">Uncharacterized protein</fullName>
    </submittedName>
</protein>
<accession>A0A0W0TS78</accession>
<dbReference type="STRING" id="448.Lery_0931"/>
<dbReference type="AlphaFoldDB" id="A0A0W0TS78"/>
<evidence type="ECO:0000313" key="2">
    <source>
        <dbReference type="Proteomes" id="UP000054773"/>
    </source>
</evidence>
<keyword evidence="2" id="KW-1185">Reference proteome</keyword>
<gene>
    <name evidence="1" type="ORF">Lery_0931</name>
</gene>
<dbReference type="Proteomes" id="UP000054773">
    <property type="component" value="Unassembled WGS sequence"/>
</dbReference>
<organism evidence="1 2">
    <name type="scientific">Legionella erythra</name>
    <dbReference type="NCBI Taxonomy" id="448"/>
    <lineage>
        <taxon>Bacteria</taxon>
        <taxon>Pseudomonadati</taxon>
        <taxon>Pseudomonadota</taxon>
        <taxon>Gammaproteobacteria</taxon>
        <taxon>Legionellales</taxon>
        <taxon>Legionellaceae</taxon>
        <taxon>Legionella</taxon>
    </lineage>
</organism>
<name>A0A0W0TS78_LEGER</name>
<proteinExistence type="predicted"/>
<reference evidence="1 2" key="1">
    <citation type="submission" date="2015-11" db="EMBL/GenBank/DDBJ databases">
        <title>Genomic analysis of 38 Legionella species identifies large and diverse effector repertoires.</title>
        <authorList>
            <person name="Burstein D."/>
            <person name="Amaro F."/>
            <person name="Zusman T."/>
            <person name="Lifshitz Z."/>
            <person name="Cohen O."/>
            <person name="Gilbert J.A."/>
            <person name="Pupko T."/>
            <person name="Shuman H.A."/>
            <person name="Segal G."/>
        </authorList>
    </citation>
    <scope>NUCLEOTIDE SEQUENCE [LARGE SCALE GENOMIC DNA]</scope>
    <source>
        <strain evidence="1 2">SE-32A-C8</strain>
    </source>
</reference>
<comment type="caution">
    <text evidence="1">The sequence shown here is derived from an EMBL/GenBank/DDBJ whole genome shotgun (WGS) entry which is preliminary data.</text>
</comment>
<dbReference type="PATRIC" id="fig|448.7.peg.974"/>
<dbReference type="EMBL" id="LNYA01000021">
    <property type="protein sequence ID" value="KTC98368.1"/>
    <property type="molecule type" value="Genomic_DNA"/>
</dbReference>